<dbReference type="SUPFAM" id="SSF50249">
    <property type="entry name" value="Nucleic acid-binding proteins"/>
    <property type="match status" value="3"/>
</dbReference>
<dbReference type="GO" id="GO:0010212">
    <property type="term" value="P:response to ionizing radiation"/>
    <property type="evidence" value="ECO:0007669"/>
    <property type="project" value="TreeGrafter"/>
</dbReference>
<dbReference type="AlphaFoldDB" id="A0A8B3S252"/>
<dbReference type="GO" id="GO:0003677">
    <property type="term" value="F:DNA binding"/>
    <property type="evidence" value="ECO:0007669"/>
    <property type="project" value="UniProtKB-KW"/>
</dbReference>
<dbReference type="Proteomes" id="UP000291831">
    <property type="component" value="Unassembled WGS sequence"/>
</dbReference>
<proteinExistence type="predicted"/>
<dbReference type="PANTHER" id="PTHR13356:SF10">
    <property type="entry name" value="REPLICATION FACTOR-A PROTEIN 1"/>
    <property type="match status" value="1"/>
</dbReference>
<dbReference type="CDD" id="cd04491">
    <property type="entry name" value="SoSSB_OBF"/>
    <property type="match status" value="1"/>
</dbReference>
<gene>
    <name evidence="2" type="ORF">AEth_01228</name>
</gene>
<accession>A0A8B3S252</accession>
<reference evidence="3" key="1">
    <citation type="submission" date="2019-01" db="EMBL/GenBank/DDBJ databases">
        <title>Anaerobic oxidation of ethane by archaea from a marine hydrocarbon seep.</title>
        <authorList>
            <person name="Musat F."/>
        </authorList>
    </citation>
    <scope>NUCLEOTIDE SEQUENCE [LARGE SCALE GENOMIC DNA]</scope>
</reference>
<dbReference type="EMBL" id="RPGO01000028">
    <property type="protein sequence ID" value="RZB29411.1"/>
    <property type="molecule type" value="Genomic_DNA"/>
</dbReference>
<evidence type="ECO:0000313" key="2">
    <source>
        <dbReference type="EMBL" id="RZB29411.1"/>
    </source>
</evidence>
<name>A0A8B3S252_9EURY</name>
<comment type="caution">
    <text evidence="2">The sequence shown here is derived from an EMBL/GenBank/DDBJ whole genome shotgun (WGS) entry which is preliminary data.</text>
</comment>
<dbReference type="Gene3D" id="2.40.50.140">
    <property type="entry name" value="Nucleic acid-binding proteins"/>
    <property type="match status" value="3"/>
</dbReference>
<dbReference type="PANTHER" id="PTHR13356">
    <property type="entry name" value="OB FOLD NUCLEIC ACID BINDING PROTEIN-RELATED"/>
    <property type="match status" value="1"/>
</dbReference>
<dbReference type="GO" id="GO:0000724">
    <property type="term" value="P:double-strand break repair via homologous recombination"/>
    <property type="evidence" value="ECO:0007669"/>
    <property type="project" value="TreeGrafter"/>
</dbReference>
<protein>
    <submittedName>
        <fullName evidence="2">Replication factor A1</fullName>
    </submittedName>
</protein>
<dbReference type="InterPro" id="IPR012340">
    <property type="entry name" value="NA-bd_OB-fold"/>
</dbReference>
<sequence>MIDDIYAPHIAEIKKALGDRASEETILADLEKLVKYRVPVAEAKRSIIKKYGGTDSVKKTLSEITAEDRDVEITVKVLEVTKRDVEIRGVSRTILTGIVADNTAQLPFTAWSELDLTKGEVVNLRGAYVRSWQNQIQINLGDRCDITKQDEAAGIKAEIMPTKLADVKEHANNLHILSVVLEANEQTVHTKEGDKTITSGILADDTAKLPFTSWVQNPNLTKDATIYIENAYAKVFRGVPTINISEQTTISPSEKIVTPVVKANQQSVYDLLKREGAIDIIIKGNIVCVRPGSGLIMRCPECKRVIQQNICRVHGPVAPVPDVRVKSVIDDGTGSLTLVLDARLTEELLGYSIEEAKKMTSDAMSSEVVEENIREQFVGKMVAVNGNMSNGEYGAILLAESAWFPVDDLKEEAIALLKERGV</sequence>
<evidence type="ECO:0000256" key="1">
    <source>
        <dbReference type="ARBA" id="ARBA00023125"/>
    </source>
</evidence>
<organism evidence="2 3">
    <name type="scientific">Candidatus Argoarchaeum ethanivorans</name>
    <dbReference type="NCBI Taxonomy" id="2608793"/>
    <lineage>
        <taxon>Archaea</taxon>
        <taxon>Methanobacteriati</taxon>
        <taxon>Methanobacteriota</taxon>
        <taxon>Stenosarchaea group</taxon>
        <taxon>Methanomicrobia</taxon>
        <taxon>Methanosarcinales</taxon>
        <taxon>Methanosarcinales incertae sedis</taxon>
        <taxon>GOM Arc I cluster</taxon>
        <taxon>Candidatus Argoarchaeum</taxon>
    </lineage>
</organism>
<dbReference type="InterPro" id="IPR051231">
    <property type="entry name" value="SOSS-B"/>
</dbReference>
<keyword evidence="1" id="KW-0238">DNA-binding</keyword>
<evidence type="ECO:0000313" key="3">
    <source>
        <dbReference type="Proteomes" id="UP000291831"/>
    </source>
</evidence>